<proteinExistence type="predicted"/>
<dbReference type="AlphaFoldDB" id="A0A2D4NZK2"/>
<evidence type="ECO:0000313" key="1">
    <source>
        <dbReference type="EMBL" id="LAB51145.1"/>
    </source>
</evidence>
<organism evidence="1">
    <name type="scientific">Micrurus surinamensis</name>
    <name type="common">Surinam coral snake</name>
    <dbReference type="NCBI Taxonomy" id="129470"/>
    <lineage>
        <taxon>Eukaryota</taxon>
        <taxon>Metazoa</taxon>
        <taxon>Chordata</taxon>
        <taxon>Craniata</taxon>
        <taxon>Vertebrata</taxon>
        <taxon>Euteleostomi</taxon>
        <taxon>Lepidosauria</taxon>
        <taxon>Squamata</taxon>
        <taxon>Bifurcata</taxon>
        <taxon>Unidentata</taxon>
        <taxon>Episquamata</taxon>
        <taxon>Toxicofera</taxon>
        <taxon>Serpentes</taxon>
        <taxon>Colubroidea</taxon>
        <taxon>Elapidae</taxon>
        <taxon>Elapinae</taxon>
        <taxon>Micrurus</taxon>
    </lineage>
</organism>
<name>A0A2D4NZK2_MICSU</name>
<reference evidence="1" key="1">
    <citation type="submission" date="2017-07" db="EMBL/GenBank/DDBJ databases">
        <authorList>
            <person name="Mikheyev A."/>
            <person name="Grau M."/>
        </authorList>
    </citation>
    <scope>NUCLEOTIDE SEQUENCE</scope>
    <source>
        <tissue evidence="1">Venom_gland</tissue>
    </source>
</reference>
<protein>
    <recommendedName>
        <fullName evidence="2">EF-hand domain-containing protein</fullName>
    </recommendedName>
</protein>
<reference evidence="1" key="2">
    <citation type="submission" date="2017-11" db="EMBL/GenBank/DDBJ databases">
        <title>Coralsnake Venomics: Analyses of Venom Gland Transcriptomes and Proteomes of Six Brazilian Taxa.</title>
        <authorList>
            <person name="Aird S.D."/>
            <person name="Jorge da Silva N."/>
            <person name="Qiu L."/>
            <person name="Villar-Briones A."/>
            <person name="Aparecida-Saddi V."/>
            <person name="Campos-Telles M.P."/>
            <person name="Grau M."/>
            <person name="Mikheyev A.S."/>
        </authorList>
    </citation>
    <scope>NUCLEOTIDE SEQUENCE</scope>
    <source>
        <tissue evidence="1">Venom_gland</tissue>
    </source>
</reference>
<evidence type="ECO:0008006" key="2">
    <source>
        <dbReference type="Google" id="ProtNLM"/>
    </source>
</evidence>
<dbReference type="EMBL" id="IACN01030556">
    <property type="protein sequence ID" value="LAB51145.1"/>
    <property type="molecule type" value="Transcribed_RNA"/>
</dbReference>
<sequence>MSIVDPNRIGVVTFQAFIDFMSRETADTDTADQVMASFKILASPSLPTAITNFSVIVPVSVSLNPSQSSLHSPCHHHLAVVPSILISPSSSLSSPPSCLPRHPRLDLSHRRLPRPSPQTVISTLPAFVVMHITTENIYISESQLIVVSLN</sequence>
<accession>A0A2D4NZK2</accession>